<evidence type="ECO:0000313" key="3">
    <source>
        <dbReference type="Proteomes" id="UP001303473"/>
    </source>
</evidence>
<sequence length="501" mass="57288">MADLGTIMTVIDLVNRAIAIYQRMEDLPTQMRQLNRRMKNLNVYLVRLEGFVRKKSASAYDNPFSGQKKELADILTSIKENVEKVYDLFERYEQGILSRSHDLRFRLKWASELWFSLVDKSPEKIQVIMEEIDNDRSILGDYMGFMNIQGVEVLVNDSQQAKAKHAKDEKEKAEQAKLLAEIHAALVEKKNGGQKKDDKVSPTNEKKKEKDKAEGKKDTQSAPAREAEQTKPKAEGAKKKVETPQLQVVEVKKARQTLRLSPSPSPTPPRKDYKVLFVDPHNIGRSVVAEGLMKLMRGLTQKANGDWRIQTIHSAGFFVWKKGLCADIIDNLDYSYKSFKMPLVDGGQAPNLIAMSALFDNKSYDFPFKKGITEKIMNRTSRGLKRDIFLEYDFIIVFTNREHDNMIKLKNAIKKNAEGKKITALRKGRVLHLGTYLNPDGPPKEILAPLKGKEDREIWNRKVAEIKTAIKQFLKQEMKWKQPDQKAIESSNNLHPGHPSK</sequence>
<gene>
    <name evidence="2" type="ORF">QBC46DRAFT_386150</name>
</gene>
<evidence type="ECO:0000256" key="1">
    <source>
        <dbReference type="SAM" id="MobiDB-lite"/>
    </source>
</evidence>
<evidence type="ECO:0000313" key="2">
    <source>
        <dbReference type="EMBL" id="KAK3940176.1"/>
    </source>
</evidence>
<dbReference type="Gene3D" id="3.40.50.2300">
    <property type="match status" value="1"/>
</dbReference>
<dbReference type="EMBL" id="MU853800">
    <property type="protein sequence ID" value="KAK3940176.1"/>
    <property type="molecule type" value="Genomic_DNA"/>
</dbReference>
<organism evidence="2 3">
    <name type="scientific">Diplogelasinospora grovesii</name>
    <dbReference type="NCBI Taxonomy" id="303347"/>
    <lineage>
        <taxon>Eukaryota</taxon>
        <taxon>Fungi</taxon>
        <taxon>Dikarya</taxon>
        <taxon>Ascomycota</taxon>
        <taxon>Pezizomycotina</taxon>
        <taxon>Sordariomycetes</taxon>
        <taxon>Sordariomycetidae</taxon>
        <taxon>Sordariales</taxon>
        <taxon>Diplogelasinosporaceae</taxon>
        <taxon>Diplogelasinospora</taxon>
    </lineage>
</organism>
<feature type="region of interest" description="Disordered" evidence="1">
    <location>
        <begin position="481"/>
        <end position="501"/>
    </location>
</feature>
<accession>A0AAN6S537</accession>
<dbReference type="AlphaFoldDB" id="A0AAN6S537"/>
<feature type="region of interest" description="Disordered" evidence="1">
    <location>
        <begin position="187"/>
        <end position="272"/>
    </location>
</feature>
<protein>
    <submittedName>
        <fullName evidence="2">Uncharacterized protein</fullName>
    </submittedName>
</protein>
<dbReference type="Proteomes" id="UP001303473">
    <property type="component" value="Unassembled WGS sequence"/>
</dbReference>
<reference evidence="3" key="1">
    <citation type="journal article" date="2023" name="Mol. Phylogenet. Evol.">
        <title>Genome-scale phylogeny and comparative genomics of the fungal order Sordariales.</title>
        <authorList>
            <person name="Hensen N."/>
            <person name="Bonometti L."/>
            <person name="Westerberg I."/>
            <person name="Brannstrom I.O."/>
            <person name="Guillou S."/>
            <person name="Cros-Aarteil S."/>
            <person name="Calhoun S."/>
            <person name="Haridas S."/>
            <person name="Kuo A."/>
            <person name="Mondo S."/>
            <person name="Pangilinan J."/>
            <person name="Riley R."/>
            <person name="LaButti K."/>
            <person name="Andreopoulos B."/>
            <person name="Lipzen A."/>
            <person name="Chen C."/>
            <person name="Yan M."/>
            <person name="Daum C."/>
            <person name="Ng V."/>
            <person name="Clum A."/>
            <person name="Steindorff A."/>
            <person name="Ohm R.A."/>
            <person name="Martin F."/>
            <person name="Silar P."/>
            <person name="Natvig D.O."/>
            <person name="Lalanne C."/>
            <person name="Gautier V."/>
            <person name="Ament-Velasquez S.L."/>
            <person name="Kruys A."/>
            <person name="Hutchinson M.I."/>
            <person name="Powell A.J."/>
            <person name="Barry K."/>
            <person name="Miller A.N."/>
            <person name="Grigoriev I.V."/>
            <person name="Debuchy R."/>
            <person name="Gladieux P."/>
            <person name="Hiltunen Thoren M."/>
            <person name="Johannesson H."/>
        </authorList>
    </citation>
    <scope>NUCLEOTIDE SEQUENCE [LARGE SCALE GENOMIC DNA]</scope>
    <source>
        <strain evidence="3">CBS 340.73</strain>
    </source>
</reference>
<feature type="compositionally biased region" description="Basic and acidic residues" evidence="1">
    <location>
        <begin position="187"/>
        <end position="242"/>
    </location>
</feature>
<name>A0AAN6S537_9PEZI</name>
<comment type="caution">
    <text evidence="2">The sequence shown here is derived from an EMBL/GenBank/DDBJ whole genome shotgun (WGS) entry which is preliminary data.</text>
</comment>
<keyword evidence="3" id="KW-1185">Reference proteome</keyword>
<proteinExistence type="predicted"/>
<dbReference type="SUPFAM" id="SSF52788">
    <property type="entry name" value="Phosphotyrosine protein phosphatases I"/>
    <property type="match status" value="1"/>
</dbReference>
<dbReference type="InterPro" id="IPR036196">
    <property type="entry name" value="Ptyr_pPase_sf"/>
</dbReference>